<organism evidence="2 3">
    <name type="scientific">Planomonospora alba</name>
    <dbReference type="NCBI Taxonomy" id="161354"/>
    <lineage>
        <taxon>Bacteria</taxon>
        <taxon>Bacillati</taxon>
        <taxon>Actinomycetota</taxon>
        <taxon>Actinomycetes</taxon>
        <taxon>Streptosporangiales</taxon>
        <taxon>Streptosporangiaceae</taxon>
        <taxon>Planomonospora</taxon>
    </lineage>
</organism>
<evidence type="ECO:0000256" key="1">
    <source>
        <dbReference type="SAM" id="MobiDB-lite"/>
    </source>
</evidence>
<sequence>MKWATAAVLPAAGTAVTADISGVLSLVLGGVPAVAAGRDRGGRNRSFRSPAARDSGVNAACR</sequence>
<evidence type="ECO:0000313" key="3">
    <source>
        <dbReference type="Proteomes" id="UP001500320"/>
    </source>
</evidence>
<dbReference type="EMBL" id="BAAAUT010000032">
    <property type="protein sequence ID" value="GAA3145312.1"/>
    <property type="molecule type" value="Genomic_DNA"/>
</dbReference>
<reference evidence="3" key="1">
    <citation type="journal article" date="2019" name="Int. J. Syst. Evol. Microbiol.">
        <title>The Global Catalogue of Microorganisms (GCM) 10K type strain sequencing project: providing services to taxonomists for standard genome sequencing and annotation.</title>
        <authorList>
            <consortium name="The Broad Institute Genomics Platform"/>
            <consortium name="The Broad Institute Genome Sequencing Center for Infectious Disease"/>
            <person name="Wu L."/>
            <person name="Ma J."/>
        </authorList>
    </citation>
    <scope>NUCLEOTIDE SEQUENCE [LARGE SCALE GENOMIC DNA]</scope>
    <source>
        <strain evidence="3">JCM 9373</strain>
    </source>
</reference>
<comment type="caution">
    <text evidence="2">The sequence shown here is derived from an EMBL/GenBank/DDBJ whole genome shotgun (WGS) entry which is preliminary data.</text>
</comment>
<evidence type="ECO:0000313" key="2">
    <source>
        <dbReference type="EMBL" id="GAA3145312.1"/>
    </source>
</evidence>
<proteinExistence type="predicted"/>
<dbReference type="Proteomes" id="UP001500320">
    <property type="component" value="Unassembled WGS sequence"/>
</dbReference>
<name>A0ABP6NE94_9ACTN</name>
<keyword evidence="3" id="KW-1185">Reference proteome</keyword>
<protein>
    <submittedName>
        <fullName evidence="2">Uncharacterized protein</fullName>
    </submittedName>
</protein>
<gene>
    <name evidence="2" type="ORF">GCM10010466_40460</name>
</gene>
<accession>A0ABP6NE94</accession>
<feature type="region of interest" description="Disordered" evidence="1">
    <location>
        <begin position="36"/>
        <end position="62"/>
    </location>
</feature>